<accession>A0ABV5CUI3</accession>
<gene>
    <name evidence="1" type="ORF">AAFH96_21515</name>
</gene>
<evidence type="ECO:0000313" key="1">
    <source>
        <dbReference type="EMBL" id="MFB6395667.1"/>
    </source>
</evidence>
<reference evidence="1 2" key="1">
    <citation type="submission" date="2024-04" db="EMBL/GenBank/DDBJ databases">
        <title>Polymorphospora sp. isolated from Baiyangdian Lake in Xiong'an New Area.</title>
        <authorList>
            <person name="Zhang X."/>
            <person name="Liu J."/>
        </authorList>
    </citation>
    <scope>NUCLEOTIDE SEQUENCE [LARGE SCALE GENOMIC DNA]</scope>
    <source>
        <strain evidence="1 2">2-325</strain>
    </source>
</reference>
<dbReference type="EMBL" id="JBCGDC010000065">
    <property type="protein sequence ID" value="MFB6395667.1"/>
    <property type="molecule type" value="Genomic_DNA"/>
</dbReference>
<name>A0ABV5CUI3_9ACTN</name>
<comment type="caution">
    <text evidence="1">The sequence shown here is derived from an EMBL/GenBank/DDBJ whole genome shotgun (WGS) entry which is preliminary data.</text>
</comment>
<sequence>MSNRSYLCVSTYPSIYPAFAKSDYDPKLNTVAADVNCVPLLWLAMFRAADLRTETFEVTEGRHTEKVVATAPVAPVERALTQLDAAVPVLERLFGEPLAAYAALLGAGVRAGEGDHVTIELEEIAVLEGDEEGYYDKLRLALASLDGSGDATADRDRLADLAQLGPARPFPPARLLLDDMDATDDDYWNHCRLIGASHLRPVPWETESAGRPGRA</sequence>
<dbReference type="RefSeq" id="WP_375735388.1">
    <property type="nucleotide sequence ID" value="NZ_JBCGDC010000065.1"/>
</dbReference>
<proteinExistence type="predicted"/>
<organism evidence="1 2">
    <name type="scientific">Polymorphospora lycopeni</name>
    <dbReference type="NCBI Taxonomy" id="3140240"/>
    <lineage>
        <taxon>Bacteria</taxon>
        <taxon>Bacillati</taxon>
        <taxon>Actinomycetota</taxon>
        <taxon>Actinomycetes</taxon>
        <taxon>Micromonosporales</taxon>
        <taxon>Micromonosporaceae</taxon>
        <taxon>Polymorphospora</taxon>
    </lineage>
</organism>
<protein>
    <submittedName>
        <fullName evidence="1">Uncharacterized protein</fullName>
    </submittedName>
</protein>
<evidence type="ECO:0000313" key="2">
    <source>
        <dbReference type="Proteomes" id="UP001582793"/>
    </source>
</evidence>
<dbReference type="Proteomes" id="UP001582793">
    <property type="component" value="Unassembled WGS sequence"/>
</dbReference>
<keyword evidence="2" id="KW-1185">Reference proteome</keyword>